<proteinExistence type="predicted"/>
<reference evidence="2 3" key="1">
    <citation type="submission" date="2021-03" db="EMBL/GenBank/DDBJ databases">
        <title>Human Oral Microbial Genomes.</title>
        <authorList>
            <person name="Johnston C.D."/>
            <person name="Chen T."/>
            <person name="Dewhirst F.E."/>
        </authorList>
    </citation>
    <scope>NUCLEOTIDE SEQUENCE [LARGE SCALE GENOMIC DNA]</scope>
    <source>
        <strain evidence="2 3">DSMZ 100122</strain>
    </source>
</reference>
<dbReference type="EMBL" id="CP072384">
    <property type="protein sequence ID" value="QUC07855.1"/>
    <property type="molecule type" value="Genomic_DNA"/>
</dbReference>
<gene>
    <name evidence="2" type="ORF">J5A65_13190</name>
</gene>
<evidence type="ECO:0000313" key="3">
    <source>
        <dbReference type="Proteomes" id="UP000678513"/>
    </source>
</evidence>
<sequence>MPSITPQNRDFLETVAVGVVLTAITTGTLLLVGWLDLGRSLILASLFVAIMAGTAAYKAYQLGRRQPSETFILIVSILISLSMVVAQLGSSNLQSAIICAIILPLVTYASRHWGFRQPRQDD</sequence>
<name>A0ABX7Y3U0_9ACTN</name>
<evidence type="ECO:0000256" key="1">
    <source>
        <dbReference type="SAM" id="Phobius"/>
    </source>
</evidence>
<keyword evidence="1" id="KW-0812">Transmembrane</keyword>
<feature type="transmembrane region" description="Helical" evidence="1">
    <location>
        <begin position="71"/>
        <end position="89"/>
    </location>
</feature>
<protein>
    <submittedName>
        <fullName evidence="2">Uncharacterized protein</fullName>
    </submittedName>
</protein>
<feature type="transmembrane region" description="Helical" evidence="1">
    <location>
        <begin position="95"/>
        <end position="114"/>
    </location>
</feature>
<keyword evidence="1" id="KW-1133">Transmembrane helix</keyword>
<feature type="transmembrane region" description="Helical" evidence="1">
    <location>
        <begin position="12"/>
        <end position="35"/>
    </location>
</feature>
<keyword evidence="3" id="KW-1185">Reference proteome</keyword>
<accession>A0ABX7Y3U0</accession>
<feature type="transmembrane region" description="Helical" evidence="1">
    <location>
        <begin position="41"/>
        <end position="59"/>
    </location>
</feature>
<dbReference type="Proteomes" id="UP000678513">
    <property type="component" value="Chromosome"/>
</dbReference>
<organism evidence="2 3">
    <name type="scientific">Arachnia rubra</name>
    <dbReference type="NCBI Taxonomy" id="1547448"/>
    <lineage>
        <taxon>Bacteria</taxon>
        <taxon>Bacillati</taxon>
        <taxon>Actinomycetota</taxon>
        <taxon>Actinomycetes</taxon>
        <taxon>Propionibacteriales</taxon>
        <taxon>Propionibacteriaceae</taxon>
        <taxon>Arachnia</taxon>
    </lineage>
</organism>
<keyword evidence="1" id="KW-0472">Membrane</keyword>
<evidence type="ECO:0000313" key="2">
    <source>
        <dbReference type="EMBL" id="QUC07855.1"/>
    </source>
</evidence>
<dbReference type="RefSeq" id="WP_212322915.1">
    <property type="nucleotide sequence ID" value="NZ_AP024463.1"/>
</dbReference>